<protein>
    <recommendedName>
        <fullName evidence="4">Pre-mRNA splicing factor</fullName>
    </recommendedName>
</protein>
<dbReference type="RefSeq" id="XP_035321319.1">
    <property type="nucleotide sequence ID" value="XM_035468939.1"/>
</dbReference>
<accession>A0A9P4YU96</accession>
<reference evidence="2" key="1">
    <citation type="submission" date="2020-03" db="EMBL/GenBank/DDBJ databases">
        <title>Site-based positive gene gene selection in Geosmithia morbida across the United States reveals a broad range of putative effectors and factors for local host and environmental adapation.</title>
        <authorList>
            <person name="Onufrak A."/>
            <person name="Murdoch R.W."/>
            <person name="Gazis R."/>
            <person name="Huff M."/>
            <person name="Staton M."/>
            <person name="Klingeman W."/>
            <person name="Hadziabdic D."/>
        </authorList>
    </citation>
    <scope>NUCLEOTIDE SEQUENCE</scope>
    <source>
        <strain evidence="2">1262</strain>
    </source>
</reference>
<evidence type="ECO:0000313" key="3">
    <source>
        <dbReference type="Proteomes" id="UP000749293"/>
    </source>
</evidence>
<name>A0A9P4YU96_9HYPO</name>
<evidence type="ECO:0000313" key="2">
    <source>
        <dbReference type="EMBL" id="KAF4122667.1"/>
    </source>
</evidence>
<evidence type="ECO:0000256" key="1">
    <source>
        <dbReference type="SAM" id="Phobius"/>
    </source>
</evidence>
<feature type="transmembrane region" description="Helical" evidence="1">
    <location>
        <begin position="98"/>
        <end position="123"/>
    </location>
</feature>
<keyword evidence="1" id="KW-0812">Transmembrane</keyword>
<dbReference type="GeneID" id="55973197"/>
<dbReference type="OrthoDB" id="61370at2759"/>
<keyword evidence="1" id="KW-0472">Membrane</keyword>
<dbReference type="EMBL" id="JAANYQ010000008">
    <property type="protein sequence ID" value="KAF4122667.1"/>
    <property type="molecule type" value="Genomic_DNA"/>
</dbReference>
<gene>
    <name evidence="2" type="ORF">GMORB2_6974</name>
</gene>
<dbReference type="AlphaFoldDB" id="A0A9P4YU96"/>
<dbReference type="Proteomes" id="UP000749293">
    <property type="component" value="Unassembled WGS sequence"/>
</dbReference>
<comment type="caution">
    <text evidence="2">The sequence shown here is derived from an EMBL/GenBank/DDBJ whole genome shotgun (WGS) entry which is preliminary data.</text>
</comment>
<keyword evidence="1" id="KW-1133">Transmembrane helix</keyword>
<organism evidence="2 3">
    <name type="scientific">Geosmithia morbida</name>
    <dbReference type="NCBI Taxonomy" id="1094350"/>
    <lineage>
        <taxon>Eukaryota</taxon>
        <taxon>Fungi</taxon>
        <taxon>Dikarya</taxon>
        <taxon>Ascomycota</taxon>
        <taxon>Pezizomycotina</taxon>
        <taxon>Sordariomycetes</taxon>
        <taxon>Hypocreomycetidae</taxon>
        <taxon>Hypocreales</taxon>
        <taxon>Bionectriaceae</taxon>
        <taxon>Geosmithia</taxon>
    </lineage>
</organism>
<sequence>MIVASIATPRWVTYSVTTPLGDRLEKHIGLHKSCSTLDEPHCRPFPHRELCQAGQRYFCDMWKTIGFLSSLSVVLCLACLVTFVVVMRGGKYKRETGWPFVTVMMGLVSGVEFLIISMVAYLYDHDKQFIVPGWKLDISWIFGTVGASLCLLISAGLTTSAFVLPPEDGYNFLEDPVDS</sequence>
<dbReference type="Gene3D" id="1.20.140.150">
    <property type="match status" value="1"/>
</dbReference>
<proteinExistence type="predicted"/>
<feature type="transmembrane region" description="Helical" evidence="1">
    <location>
        <begin position="138"/>
        <end position="164"/>
    </location>
</feature>
<feature type="transmembrane region" description="Helical" evidence="1">
    <location>
        <begin position="65"/>
        <end position="86"/>
    </location>
</feature>
<keyword evidence="3" id="KW-1185">Reference proteome</keyword>
<evidence type="ECO:0008006" key="4">
    <source>
        <dbReference type="Google" id="ProtNLM"/>
    </source>
</evidence>